<dbReference type="GeneID" id="101852013"/>
<feature type="compositionally biased region" description="Acidic residues" evidence="1">
    <location>
        <begin position="24"/>
        <end position="35"/>
    </location>
</feature>
<evidence type="ECO:0000256" key="1">
    <source>
        <dbReference type="SAM" id="MobiDB-lite"/>
    </source>
</evidence>
<gene>
    <name evidence="3" type="primary">LOC101852013</name>
</gene>
<feature type="region of interest" description="Disordered" evidence="1">
    <location>
        <begin position="1"/>
        <end position="48"/>
    </location>
</feature>
<feature type="region of interest" description="Disordered" evidence="1">
    <location>
        <begin position="605"/>
        <end position="648"/>
    </location>
</feature>
<feature type="compositionally biased region" description="Low complexity" evidence="1">
    <location>
        <begin position="13"/>
        <end position="22"/>
    </location>
</feature>
<dbReference type="InterPro" id="IPR019412">
    <property type="entry name" value="IML2/TPR_39"/>
</dbReference>
<organism evidence="2 3">
    <name type="scientific">Aplysia californica</name>
    <name type="common">California sea hare</name>
    <dbReference type="NCBI Taxonomy" id="6500"/>
    <lineage>
        <taxon>Eukaryota</taxon>
        <taxon>Metazoa</taxon>
        <taxon>Spiralia</taxon>
        <taxon>Lophotrochozoa</taxon>
        <taxon>Mollusca</taxon>
        <taxon>Gastropoda</taxon>
        <taxon>Heterobranchia</taxon>
        <taxon>Euthyneura</taxon>
        <taxon>Tectipleura</taxon>
        <taxon>Aplysiida</taxon>
        <taxon>Aplysioidea</taxon>
        <taxon>Aplysiidae</taxon>
        <taxon>Aplysia</taxon>
    </lineage>
</organism>
<dbReference type="SUPFAM" id="SSF81901">
    <property type="entry name" value="HCP-like"/>
    <property type="match status" value="1"/>
</dbReference>
<evidence type="ECO:0000313" key="3">
    <source>
        <dbReference type="RefSeq" id="XP_005096921.3"/>
    </source>
</evidence>
<name>A0ABM0JM50_APLCA</name>
<keyword evidence="2" id="KW-1185">Reference proteome</keyword>
<evidence type="ECO:0000313" key="2">
    <source>
        <dbReference type="Proteomes" id="UP000694888"/>
    </source>
</evidence>
<proteinExistence type="predicted"/>
<protein>
    <submittedName>
        <fullName evidence="3">Tetratricopeptide repeat protein 39B</fullName>
    </submittedName>
</protein>
<dbReference type="Gene3D" id="1.25.40.10">
    <property type="entry name" value="Tetratricopeptide repeat domain"/>
    <property type="match status" value="1"/>
</dbReference>
<feature type="compositionally biased region" description="Basic and acidic residues" evidence="1">
    <location>
        <begin position="1"/>
        <end position="11"/>
    </location>
</feature>
<dbReference type="RefSeq" id="XP_005096921.3">
    <property type="nucleotide sequence ID" value="XM_005096864.3"/>
</dbReference>
<dbReference type="Proteomes" id="UP000694888">
    <property type="component" value="Unplaced"/>
</dbReference>
<dbReference type="PANTHER" id="PTHR31859:SF9">
    <property type="entry name" value="TETRATRICOPEPTIDE REPEAT PROTEIN 39B"/>
    <property type="match status" value="1"/>
</dbReference>
<dbReference type="Pfam" id="PF10300">
    <property type="entry name" value="Iml2-TPR_39"/>
    <property type="match status" value="1"/>
</dbReference>
<dbReference type="PANTHER" id="PTHR31859">
    <property type="entry name" value="TETRATRICOPEPTIDE REPEAT PROTEIN 39 FAMILY MEMBER"/>
    <property type="match status" value="1"/>
</dbReference>
<dbReference type="InterPro" id="IPR011990">
    <property type="entry name" value="TPR-like_helical_dom_sf"/>
</dbReference>
<sequence length="648" mass="74590">MATNKGQEKRSSSTRLSTTTSTGNDEENEDFEDALESVPQSPPLDPSVDRLSLDRAIQEGDAALRMFFDNRFTEARDRMQPWADKSMYHALGYGTILYIQAVMTFDMADIETAIEAIKKSVIVCGKVRKKTSVISSITKLGSKVNYNEFTEEEIHAELCYAECLLIRAFLTFIQDENLISFVKGGLKIRECYKIFKDCHKILRKRNFDSDEHKVHFESGVCMGVGAFNLMISLLPSKIMKLLEFIGFSGKKSFGLSQLQRACELGIGLRSKLCALMLVAYHSLVTYILGLADGDIELATEVLQPCLNDHPKGALFLFFSGRLEEVKGNIEEAIRRFDESIDSQSEWRQFHHLCYWELMWCHCFKRDWLMSMKYAERLCRESRWSKATYTYQKAAFLSVCPDQSEETKKHLDYLFGDVPRLKQRIAGKSLPFEKFAVAKSQRYFQQGNYLILPALELIYVWNGFNIIGKNQKLLGEMLMDVEETITKIAEKQDSAESEKFYYDNYSLALLLKGVCLRHRDQLFQAEQCFQEVIANEKKIVNDYYLLPYTIVELAIIQLLQERFDEVKKNLDKVKKNYKGYYLESRLHFRIHAIRLQLNTLLNSEGDADNDESIDQTATNDVESWDDDNDLNPDQAFGEASEKSIPSTDL</sequence>
<accession>A0ABM0JM50</accession>
<reference evidence="3" key="1">
    <citation type="submission" date="2025-08" db="UniProtKB">
        <authorList>
            <consortium name="RefSeq"/>
        </authorList>
    </citation>
    <scope>IDENTIFICATION</scope>
</reference>